<gene>
    <name evidence="2" type="ORF">XNOV1_A000016</name>
</gene>
<dbReference type="AlphaFoldDB" id="A0AAV1FE25"/>
<evidence type="ECO:0000313" key="3">
    <source>
        <dbReference type="Proteomes" id="UP001178508"/>
    </source>
</evidence>
<evidence type="ECO:0000256" key="1">
    <source>
        <dbReference type="SAM" id="MobiDB-lite"/>
    </source>
</evidence>
<organism evidence="2 3">
    <name type="scientific">Xyrichtys novacula</name>
    <name type="common">Pearly razorfish</name>
    <name type="synonym">Hemipteronotus novacula</name>
    <dbReference type="NCBI Taxonomy" id="13765"/>
    <lineage>
        <taxon>Eukaryota</taxon>
        <taxon>Metazoa</taxon>
        <taxon>Chordata</taxon>
        <taxon>Craniata</taxon>
        <taxon>Vertebrata</taxon>
        <taxon>Euteleostomi</taxon>
        <taxon>Actinopterygii</taxon>
        <taxon>Neopterygii</taxon>
        <taxon>Teleostei</taxon>
        <taxon>Neoteleostei</taxon>
        <taxon>Acanthomorphata</taxon>
        <taxon>Eupercaria</taxon>
        <taxon>Labriformes</taxon>
        <taxon>Labridae</taxon>
        <taxon>Xyrichtys</taxon>
    </lineage>
</organism>
<name>A0AAV1FE25_XYRNO</name>
<accession>A0AAV1FE25</accession>
<dbReference type="Proteomes" id="UP001178508">
    <property type="component" value="Chromosome 6"/>
</dbReference>
<feature type="compositionally biased region" description="Basic and acidic residues" evidence="1">
    <location>
        <begin position="34"/>
        <end position="58"/>
    </location>
</feature>
<protein>
    <submittedName>
        <fullName evidence="2">Uncharacterized protein</fullName>
    </submittedName>
</protein>
<proteinExistence type="predicted"/>
<reference evidence="2" key="1">
    <citation type="submission" date="2023-08" db="EMBL/GenBank/DDBJ databases">
        <authorList>
            <person name="Alioto T."/>
            <person name="Alioto T."/>
            <person name="Gomez Garrido J."/>
        </authorList>
    </citation>
    <scope>NUCLEOTIDE SEQUENCE</scope>
</reference>
<dbReference type="EMBL" id="OY660869">
    <property type="protein sequence ID" value="CAJ1059175.1"/>
    <property type="molecule type" value="Genomic_DNA"/>
</dbReference>
<feature type="region of interest" description="Disordered" evidence="1">
    <location>
        <begin position="34"/>
        <end position="80"/>
    </location>
</feature>
<sequence>METERRRVILKPYRKMENKRGDFYKFVFLKDSEQTSSEEALKTLKQPEKEAKTRHQETTSRVSLGIQPIQRKPRASEESFELHKGRIPYVTGEIMRQKVAKLYIPDFIMSDKYVKDHSRLKENIFEIRQNPRENFYNRNIQLKFDQPPMKTLRYKKTSC</sequence>
<keyword evidence="3" id="KW-1185">Reference proteome</keyword>
<evidence type="ECO:0000313" key="2">
    <source>
        <dbReference type="EMBL" id="CAJ1059175.1"/>
    </source>
</evidence>